<evidence type="ECO:0000259" key="4">
    <source>
        <dbReference type="Pfam" id="PF17919"/>
    </source>
</evidence>
<dbReference type="Gene3D" id="3.30.70.270">
    <property type="match status" value="2"/>
</dbReference>
<keyword evidence="1" id="KW-0511">Multifunctional enzyme</keyword>
<protein>
    <submittedName>
        <fullName evidence="5">Retrovirus-related Pol polyprotein from transposon 297</fullName>
    </submittedName>
</protein>
<dbReference type="PANTHER" id="PTHR37984">
    <property type="entry name" value="PROTEIN CBG26694"/>
    <property type="match status" value="1"/>
</dbReference>
<gene>
    <name evidence="5" type="primary">pol_798</name>
    <name evidence="5" type="ORF">CK203_108070</name>
</gene>
<evidence type="ECO:0000256" key="1">
    <source>
        <dbReference type="ARBA" id="ARBA00023268"/>
    </source>
</evidence>
<dbReference type="Pfam" id="PF17919">
    <property type="entry name" value="RT_RNaseH_2"/>
    <property type="match status" value="1"/>
</dbReference>
<dbReference type="Pfam" id="PF00078">
    <property type="entry name" value="RVT_1"/>
    <property type="match status" value="1"/>
</dbReference>
<sequence length="519" mass="58820">MDLGYGTDEMDMIGIGRIFDAAPHGPHTVFDMFRVFVLETDEDDSIPDAYTDDMDFIGIGRILDAAPRGPLSAFDISGVSVLDDESVLDVVTSDFASVEGASDSVDPPLSFDTMSGFVTRFDDISDGNNDMSIFEYLNVSQHFPLIAPPAPTTHIYDVDDVGDTDDPLGGQSECDSDTEDRKVTPISSSTELIDFGAPDQPREIRIGSSLSPDERSRLIDLLRSYLDVFAWSYEDMPGLDPTIVQHHLPILPHARPVKQKLRRLHPRWSLQVKEEIQKQLSVGFLSVVEYPEWLANVVPVPKKDGKNAGATYQRAATTLFHDMMHRDVEVYVDDMIVKSRDRADHLAALQRFFERIRQFRLRLNPKKCTFGVTSGKLLGHIVSERGIEVDPEKIRAILDMPTPRTEKEIRGFLGRLQYISRFIARLTDICEPIFCLLRKNQPTVWNDDCQRAFERIKECLLSPPVLVPPTPGCPLLLYLSVSDMALGYMLAQLDDLRKERAIYYLSKRMLEYEWQVHYD</sequence>
<evidence type="ECO:0000256" key="2">
    <source>
        <dbReference type="SAM" id="MobiDB-lite"/>
    </source>
</evidence>
<dbReference type="Gene3D" id="3.10.10.10">
    <property type="entry name" value="HIV Type 1 Reverse Transcriptase, subunit A, domain 1"/>
    <property type="match status" value="1"/>
</dbReference>
<accession>A0A438DJG5</accession>
<name>A0A438DJG5_VITVI</name>
<dbReference type="InterPro" id="IPR050951">
    <property type="entry name" value="Retrovirus_Pol_polyprotein"/>
</dbReference>
<dbReference type="InterPro" id="IPR000477">
    <property type="entry name" value="RT_dom"/>
</dbReference>
<feature type="domain" description="Reverse transcriptase/retrotransposon-derived protein RNase H-like" evidence="4">
    <location>
        <begin position="445"/>
        <end position="513"/>
    </location>
</feature>
<reference evidence="5 6" key="1">
    <citation type="journal article" date="2018" name="PLoS Genet.">
        <title>Population sequencing reveals clonal diversity and ancestral inbreeding in the grapevine cultivar Chardonnay.</title>
        <authorList>
            <person name="Roach M.J."/>
            <person name="Johnson D.L."/>
            <person name="Bohlmann J."/>
            <person name="van Vuuren H.J."/>
            <person name="Jones S.J."/>
            <person name="Pretorius I.S."/>
            <person name="Schmidt S.A."/>
            <person name="Borneman A.R."/>
        </authorList>
    </citation>
    <scope>NUCLEOTIDE SEQUENCE [LARGE SCALE GENOMIC DNA]</scope>
    <source>
        <strain evidence="6">cv. Chardonnay</strain>
        <tissue evidence="5">Leaf</tissue>
    </source>
</reference>
<dbReference type="SUPFAM" id="SSF56672">
    <property type="entry name" value="DNA/RNA polymerases"/>
    <property type="match status" value="1"/>
</dbReference>
<feature type="domain" description="Reverse transcriptase" evidence="3">
    <location>
        <begin position="306"/>
        <end position="381"/>
    </location>
</feature>
<dbReference type="AlphaFoldDB" id="A0A438DJG5"/>
<organism evidence="5 6">
    <name type="scientific">Vitis vinifera</name>
    <name type="common">Grape</name>
    <dbReference type="NCBI Taxonomy" id="29760"/>
    <lineage>
        <taxon>Eukaryota</taxon>
        <taxon>Viridiplantae</taxon>
        <taxon>Streptophyta</taxon>
        <taxon>Embryophyta</taxon>
        <taxon>Tracheophyta</taxon>
        <taxon>Spermatophyta</taxon>
        <taxon>Magnoliopsida</taxon>
        <taxon>eudicotyledons</taxon>
        <taxon>Gunneridae</taxon>
        <taxon>Pentapetalae</taxon>
        <taxon>rosids</taxon>
        <taxon>Vitales</taxon>
        <taxon>Vitaceae</taxon>
        <taxon>Viteae</taxon>
        <taxon>Vitis</taxon>
    </lineage>
</organism>
<dbReference type="InterPro" id="IPR043128">
    <property type="entry name" value="Rev_trsase/Diguanyl_cyclase"/>
</dbReference>
<dbReference type="InterPro" id="IPR043502">
    <property type="entry name" value="DNA/RNA_pol_sf"/>
</dbReference>
<evidence type="ECO:0000259" key="3">
    <source>
        <dbReference type="Pfam" id="PF00078"/>
    </source>
</evidence>
<proteinExistence type="predicted"/>
<dbReference type="GO" id="GO:0003824">
    <property type="term" value="F:catalytic activity"/>
    <property type="evidence" value="ECO:0007669"/>
    <property type="project" value="UniProtKB-KW"/>
</dbReference>
<dbReference type="FunFam" id="3.30.70.270:FF:000020">
    <property type="entry name" value="Transposon Tf2-6 polyprotein-like Protein"/>
    <property type="match status" value="1"/>
</dbReference>
<evidence type="ECO:0000313" key="6">
    <source>
        <dbReference type="Proteomes" id="UP000288805"/>
    </source>
</evidence>
<dbReference type="EMBL" id="QGNW01001600">
    <property type="protein sequence ID" value="RVW35614.1"/>
    <property type="molecule type" value="Genomic_DNA"/>
</dbReference>
<evidence type="ECO:0000313" key="5">
    <source>
        <dbReference type="EMBL" id="RVW35614.1"/>
    </source>
</evidence>
<feature type="region of interest" description="Disordered" evidence="2">
    <location>
        <begin position="163"/>
        <end position="182"/>
    </location>
</feature>
<dbReference type="Proteomes" id="UP000288805">
    <property type="component" value="Unassembled WGS sequence"/>
</dbReference>
<dbReference type="PANTHER" id="PTHR37984:SF5">
    <property type="entry name" value="PROTEIN NYNRIN-LIKE"/>
    <property type="match status" value="1"/>
</dbReference>
<comment type="caution">
    <text evidence="5">The sequence shown here is derived from an EMBL/GenBank/DDBJ whole genome shotgun (WGS) entry which is preliminary data.</text>
</comment>
<dbReference type="InterPro" id="IPR041577">
    <property type="entry name" value="RT_RNaseH_2"/>
</dbReference>
<dbReference type="CDD" id="cd01647">
    <property type="entry name" value="RT_LTR"/>
    <property type="match status" value="1"/>
</dbReference>